<proteinExistence type="predicted"/>
<gene>
    <name evidence="2" type="ORF">rCG_60754</name>
</gene>
<dbReference type="AlphaFoldDB" id="A6JJW7"/>
<feature type="compositionally biased region" description="Polar residues" evidence="1">
    <location>
        <begin position="77"/>
        <end position="93"/>
    </location>
</feature>
<evidence type="ECO:0000313" key="3">
    <source>
        <dbReference type="Proteomes" id="UP000234681"/>
    </source>
</evidence>
<evidence type="ECO:0000313" key="2">
    <source>
        <dbReference type="EMBL" id="EDL96985.1"/>
    </source>
</evidence>
<feature type="region of interest" description="Disordered" evidence="1">
    <location>
        <begin position="29"/>
        <end position="152"/>
    </location>
</feature>
<feature type="compositionally biased region" description="Basic and acidic residues" evidence="1">
    <location>
        <begin position="201"/>
        <end position="211"/>
    </location>
</feature>
<accession>A6JJW7</accession>
<dbReference type="Proteomes" id="UP000234681">
    <property type="component" value="Chromosome 20"/>
</dbReference>
<sequence>MTEATATMLRFPPISSSGPWWLTERRCRASPGNQSLLKDSLRPSSESSERTTPRTRCSTVSTSSVRSSRAPRRKTAVRSQGQGTSAPQVSSWTLMHRGHPAPAHYRRVRAPTYTHPTNRINKAGRGHSVTRVGRDGAARPPPSLGGTDLAAEPTPTRFFFPLGTEGACVLPTPQAVSGGGGGLDLSIPTSKLTQVPAQTENRPKLEGIKKK</sequence>
<name>A6JJW7_RAT</name>
<feature type="compositionally biased region" description="Polar residues" evidence="1">
    <location>
        <begin position="187"/>
        <end position="200"/>
    </location>
</feature>
<organism evidence="2 3">
    <name type="scientific">Rattus norvegicus</name>
    <name type="common">Rat</name>
    <dbReference type="NCBI Taxonomy" id="10116"/>
    <lineage>
        <taxon>Eukaryota</taxon>
        <taxon>Metazoa</taxon>
        <taxon>Chordata</taxon>
        <taxon>Craniata</taxon>
        <taxon>Vertebrata</taxon>
        <taxon>Euteleostomi</taxon>
        <taxon>Mammalia</taxon>
        <taxon>Eutheria</taxon>
        <taxon>Euarchontoglires</taxon>
        <taxon>Glires</taxon>
        <taxon>Rodentia</taxon>
        <taxon>Myomorpha</taxon>
        <taxon>Muroidea</taxon>
        <taxon>Muridae</taxon>
        <taxon>Murinae</taxon>
        <taxon>Rattus</taxon>
    </lineage>
</organism>
<reference evidence="3" key="1">
    <citation type="submission" date="2005-09" db="EMBL/GenBank/DDBJ databases">
        <authorList>
            <person name="Mural R.J."/>
            <person name="Li P.W."/>
            <person name="Adams M.D."/>
            <person name="Amanatides P.G."/>
            <person name="Baden-Tillson H."/>
            <person name="Barnstead M."/>
            <person name="Chin S.H."/>
            <person name="Dew I."/>
            <person name="Evans C.A."/>
            <person name="Ferriera S."/>
            <person name="Flanigan M."/>
            <person name="Fosler C."/>
            <person name="Glodek A."/>
            <person name="Gu Z."/>
            <person name="Holt R.A."/>
            <person name="Jennings D."/>
            <person name="Kraft C.L."/>
            <person name="Lu F."/>
            <person name="Nguyen T."/>
            <person name="Nusskern D.R."/>
            <person name="Pfannkoch C.M."/>
            <person name="Sitter C."/>
            <person name="Sutton G.G."/>
            <person name="Venter J.C."/>
            <person name="Wang Z."/>
            <person name="Woodage T."/>
            <person name="Zheng X.H."/>
            <person name="Zhong F."/>
        </authorList>
    </citation>
    <scope>NUCLEOTIDE SEQUENCE [LARGE SCALE GENOMIC DNA]</scope>
    <source>
        <strain>BN</strain>
        <strain evidence="3">Sprague-Dawley</strain>
    </source>
</reference>
<evidence type="ECO:0000256" key="1">
    <source>
        <dbReference type="SAM" id="MobiDB-lite"/>
    </source>
</evidence>
<feature type="compositionally biased region" description="Low complexity" evidence="1">
    <location>
        <begin position="54"/>
        <end position="68"/>
    </location>
</feature>
<feature type="region of interest" description="Disordered" evidence="1">
    <location>
        <begin position="173"/>
        <end position="211"/>
    </location>
</feature>
<dbReference type="EMBL" id="CH473988">
    <property type="protein sequence ID" value="EDL96985.1"/>
    <property type="molecule type" value="Genomic_DNA"/>
</dbReference>
<feature type="compositionally biased region" description="Basic residues" evidence="1">
    <location>
        <begin position="96"/>
        <end position="109"/>
    </location>
</feature>
<protein>
    <submittedName>
        <fullName evidence="2">RCG60754, isoform CRA_c</fullName>
    </submittedName>
</protein>
<feature type="non-terminal residue" evidence="2">
    <location>
        <position position="211"/>
    </location>
</feature>